<dbReference type="EMBL" id="FMAC01000007">
    <property type="protein sequence ID" value="SCB29488.1"/>
    <property type="molecule type" value="Genomic_DNA"/>
</dbReference>
<gene>
    <name evidence="3" type="ORF">GA0061100_107102</name>
</gene>
<feature type="coiled-coil region" evidence="1">
    <location>
        <begin position="153"/>
        <end position="180"/>
    </location>
</feature>
<dbReference type="InterPro" id="IPR046858">
    <property type="entry name" value="ChrB_N"/>
</dbReference>
<dbReference type="RefSeq" id="WP_075854883.1">
    <property type="nucleotide sequence ID" value="NZ_FMAC01000007.1"/>
</dbReference>
<evidence type="ECO:0000259" key="2">
    <source>
        <dbReference type="Pfam" id="PF20229"/>
    </source>
</evidence>
<accession>A0A1C3VP59</accession>
<dbReference type="AlphaFoldDB" id="A0A1C3VP59"/>
<keyword evidence="1" id="KW-0175">Coiled coil</keyword>
<dbReference type="Pfam" id="PF20229">
    <property type="entry name" value="ChrB_N"/>
    <property type="match status" value="1"/>
</dbReference>
<dbReference type="OrthoDB" id="9784302at2"/>
<dbReference type="Proteomes" id="UP000186228">
    <property type="component" value="Unassembled WGS sequence"/>
</dbReference>
<name>A0A1C3VP59_9HYPH</name>
<sequence>MRNVLHQWILLTYKVPSEPAARRVALWRRLKGLGAIYLQNGVCLLPRTDENLRRLKMSELDISEMGGESVLLESAPLDDAQLTKVIERFNADRDELYREFIGRCDDFETEIAKEISKQKFTYAELEEEDTDLRKLQEWFERIRKLDFYGAQLANSAAEKLKACEALLDDYARQVFEANEENKGG</sequence>
<keyword evidence="4" id="KW-1185">Reference proteome</keyword>
<feature type="domain" description="ChrB N-terminal" evidence="2">
    <location>
        <begin position="23"/>
        <end position="180"/>
    </location>
</feature>
<proteinExistence type="predicted"/>
<organism evidence="3 4">
    <name type="scientific">Rhizobium hainanense</name>
    <dbReference type="NCBI Taxonomy" id="52131"/>
    <lineage>
        <taxon>Bacteria</taxon>
        <taxon>Pseudomonadati</taxon>
        <taxon>Pseudomonadota</taxon>
        <taxon>Alphaproteobacteria</taxon>
        <taxon>Hyphomicrobiales</taxon>
        <taxon>Rhizobiaceae</taxon>
        <taxon>Rhizobium/Agrobacterium group</taxon>
        <taxon>Rhizobium</taxon>
    </lineage>
</organism>
<protein>
    <submittedName>
        <fullName evidence="3">PaaX-like protein C-terminal domain-containing protein</fullName>
    </submittedName>
</protein>
<evidence type="ECO:0000313" key="4">
    <source>
        <dbReference type="Proteomes" id="UP000186228"/>
    </source>
</evidence>
<evidence type="ECO:0000313" key="3">
    <source>
        <dbReference type="EMBL" id="SCB29488.1"/>
    </source>
</evidence>
<dbReference type="STRING" id="52131.GA0061100_107102"/>
<evidence type="ECO:0000256" key="1">
    <source>
        <dbReference type="SAM" id="Coils"/>
    </source>
</evidence>
<reference evidence="4" key="1">
    <citation type="submission" date="2016-08" db="EMBL/GenBank/DDBJ databases">
        <authorList>
            <person name="Varghese N."/>
            <person name="Submissions Spin"/>
        </authorList>
    </citation>
    <scope>NUCLEOTIDE SEQUENCE [LARGE SCALE GENOMIC DNA]</scope>
    <source>
        <strain evidence="4">CCBAU 57015</strain>
    </source>
</reference>